<dbReference type="PATRIC" id="fig|1453496.5.peg.3054"/>
<organism evidence="8 9">
    <name type="scientific">Hafnia alvei FB1</name>
    <dbReference type="NCBI Taxonomy" id="1453496"/>
    <lineage>
        <taxon>Bacteria</taxon>
        <taxon>Pseudomonadati</taxon>
        <taxon>Pseudomonadota</taxon>
        <taxon>Gammaproteobacteria</taxon>
        <taxon>Enterobacterales</taxon>
        <taxon>Hafniaceae</taxon>
        <taxon>Hafnia</taxon>
    </lineage>
</organism>
<dbReference type="InterPro" id="IPR003313">
    <property type="entry name" value="AraC-bd"/>
</dbReference>
<dbReference type="PROSITE" id="PS01124">
    <property type="entry name" value="HTH_ARAC_FAMILY_2"/>
    <property type="match status" value="1"/>
</dbReference>
<dbReference type="PANTHER" id="PTHR11019:SF190">
    <property type="entry name" value="ARAC-FAMILY REGULATORY PROTEIN"/>
    <property type="match status" value="1"/>
</dbReference>
<dbReference type="EMBL" id="CP009706">
    <property type="protein sequence ID" value="AIU73558.1"/>
    <property type="molecule type" value="Genomic_DNA"/>
</dbReference>
<evidence type="ECO:0000259" key="7">
    <source>
        <dbReference type="PROSITE" id="PS01124"/>
    </source>
</evidence>
<gene>
    <name evidence="8" type="ORF">AT03_14940</name>
</gene>
<dbReference type="Gene3D" id="2.60.120.10">
    <property type="entry name" value="Jelly Rolls"/>
    <property type="match status" value="1"/>
</dbReference>
<feature type="domain" description="HTH araC/xylS-type" evidence="7">
    <location>
        <begin position="160"/>
        <end position="257"/>
    </location>
</feature>
<keyword evidence="3" id="KW-0238">DNA-binding</keyword>
<dbReference type="RefSeq" id="WP_025797807.1">
    <property type="nucleotide sequence ID" value="NZ_CP009706.1"/>
</dbReference>
<dbReference type="PANTHER" id="PTHR11019">
    <property type="entry name" value="HTH-TYPE TRANSCRIPTIONAL REGULATOR NIMR"/>
    <property type="match status" value="1"/>
</dbReference>
<reference evidence="8 9" key="1">
    <citation type="journal article" date="2014" name="Gut Pathog.">
        <title>Gene clusters of Hafnia alvei strain FB1 important in survival and pathogenesis: a draft genome perspective.</title>
        <authorList>
            <person name="Tan J.Y."/>
            <person name="Yin W.F."/>
            <person name="Chan K.G."/>
        </authorList>
    </citation>
    <scope>NUCLEOTIDE SEQUENCE [LARGE SCALE GENOMIC DNA]</scope>
    <source>
        <strain evidence="8 9">FB1</strain>
    </source>
</reference>
<name>A0A097R4A7_HAFAL</name>
<keyword evidence="5" id="KW-0804">Transcription</keyword>
<evidence type="ECO:0000256" key="6">
    <source>
        <dbReference type="ARBA" id="ARBA00044978"/>
    </source>
</evidence>
<dbReference type="Pfam" id="PF12833">
    <property type="entry name" value="HTH_18"/>
    <property type="match status" value="1"/>
</dbReference>
<keyword evidence="4" id="KW-0010">Activator</keyword>
<dbReference type="CDD" id="cd06124">
    <property type="entry name" value="cupin_NimR-like_N"/>
    <property type="match status" value="1"/>
</dbReference>
<protein>
    <recommendedName>
        <fullName evidence="6">Arabinose operon regulatory protein</fullName>
    </recommendedName>
</protein>
<dbReference type="SUPFAM" id="SSF51182">
    <property type="entry name" value="RmlC-like cupins"/>
    <property type="match status" value="1"/>
</dbReference>
<dbReference type="SUPFAM" id="SSF46689">
    <property type="entry name" value="Homeodomain-like"/>
    <property type="match status" value="2"/>
</dbReference>
<dbReference type="GO" id="GO:0003700">
    <property type="term" value="F:DNA-binding transcription factor activity"/>
    <property type="evidence" value="ECO:0007669"/>
    <property type="project" value="InterPro"/>
</dbReference>
<evidence type="ECO:0000256" key="3">
    <source>
        <dbReference type="ARBA" id="ARBA00023125"/>
    </source>
</evidence>
<dbReference type="Gene3D" id="1.10.10.60">
    <property type="entry name" value="Homeodomain-like"/>
    <property type="match status" value="1"/>
</dbReference>
<proteinExistence type="predicted"/>
<dbReference type="KEGG" id="hav:AT03_14940"/>
<dbReference type="Pfam" id="PF02311">
    <property type="entry name" value="AraC_binding"/>
    <property type="match status" value="1"/>
</dbReference>
<dbReference type="InterPro" id="IPR011051">
    <property type="entry name" value="RmlC_Cupin_sf"/>
</dbReference>
<dbReference type="GO" id="GO:0043565">
    <property type="term" value="F:sequence-specific DNA binding"/>
    <property type="evidence" value="ECO:0007669"/>
    <property type="project" value="InterPro"/>
</dbReference>
<keyword evidence="1" id="KW-0678">Repressor</keyword>
<dbReference type="PRINTS" id="PR00032">
    <property type="entry name" value="HTHARAC"/>
</dbReference>
<evidence type="ECO:0000256" key="1">
    <source>
        <dbReference type="ARBA" id="ARBA00022491"/>
    </source>
</evidence>
<dbReference type="eggNOG" id="COG1917">
    <property type="taxonomic scope" value="Bacteria"/>
</dbReference>
<evidence type="ECO:0000313" key="9">
    <source>
        <dbReference type="Proteomes" id="UP000029986"/>
    </source>
</evidence>
<dbReference type="FunFam" id="1.10.10.60:FF:000132">
    <property type="entry name" value="AraC family transcriptional regulator"/>
    <property type="match status" value="1"/>
</dbReference>
<dbReference type="OrthoDB" id="5949386at2"/>
<keyword evidence="9" id="KW-1185">Reference proteome</keyword>
<dbReference type="eggNOG" id="COG2207">
    <property type="taxonomic scope" value="Bacteria"/>
</dbReference>
<dbReference type="HOGENOM" id="CLU_000445_87_0_6"/>
<keyword evidence="2" id="KW-0805">Transcription regulation</keyword>
<dbReference type="SMART" id="SM00342">
    <property type="entry name" value="HTH_ARAC"/>
    <property type="match status" value="1"/>
</dbReference>
<evidence type="ECO:0000256" key="4">
    <source>
        <dbReference type="ARBA" id="ARBA00023159"/>
    </source>
</evidence>
<dbReference type="InterPro" id="IPR020449">
    <property type="entry name" value="Tscrpt_reg_AraC-type_HTH"/>
</dbReference>
<dbReference type="Proteomes" id="UP000029986">
    <property type="component" value="Chromosome"/>
</dbReference>
<dbReference type="InterPro" id="IPR009057">
    <property type="entry name" value="Homeodomain-like_sf"/>
</dbReference>
<dbReference type="InterPro" id="IPR018060">
    <property type="entry name" value="HTH_AraC"/>
</dbReference>
<accession>A0A097R4A7</accession>
<dbReference type="InterPro" id="IPR014710">
    <property type="entry name" value="RmlC-like_jellyroll"/>
</dbReference>
<evidence type="ECO:0000256" key="5">
    <source>
        <dbReference type="ARBA" id="ARBA00023163"/>
    </source>
</evidence>
<evidence type="ECO:0000256" key="2">
    <source>
        <dbReference type="ARBA" id="ARBA00023015"/>
    </source>
</evidence>
<sequence length="258" mass="29666">MAQQRTFPTSEVSSVRNLFFRCEEVNADTEYLPHSHPWGQLIYIRTGVLALNVGDQRFLAPSKFAVWLPVGIEHSSYNRKLSQFRTINISARLCQDLPPQACLLNVSPLFNAIVDDCFERDLILPESREDIRLCRVLVDQLKRAPVHETYLPTSQDKFLAPVLRVLESCPSDNTPLSVWAQRVYTTERTLSRRCQNELGMSFSEWRQRLRFLHALPLLEQGKTVQEVTLEVGYSSSSAFIVMFQQISGTTPERYRKVS</sequence>
<evidence type="ECO:0000313" key="8">
    <source>
        <dbReference type="EMBL" id="AIU73558.1"/>
    </source>
</evidence>
<dbReference type="AlphaFoldDB" id="A0A097R4A7"/>